<dbReference type="EMBL" id="LXQA010717693">
    <property type="protein sequence ID" value="MCI67476.1"/>
    <property type="molecule type" value="Genomic_DNA"/>
</dbReference>
<name>A0A392U507_9FABA</name>
<dbReference type="AlphaFoldDB" id="A0A392U507"/>
<keyword evidence="2" id="KW-1185">Reference proteome</keyword>
<accession>A0A392U507</accession>
<dbReference type="Proteomes" id="UP000265520">
    <property type="component" value="Unassembled WGS sequence"/>
</dbReference>
<protein>
    <submittedName>
        <fullName evidence="1">Uncharacterized protein</fullName>
    </submittedName>
</protein>
<evidence type="ECO:0000313" key="1">
    <source>
        <dbReference type="EMBL" id="MCI67476.1"/>
    </source>
</evidence>
<sequence>SPAHNQNSGAAGGCEVDHDAASCGGGCGAAAAAWAVCNSLTAL</sequence>
<proteinExistence type="predicted"/>
<evidence type="ECO:0000313" key="2">
    <source>
        <dbReference type="Proteomes" id="UP000265520"/>
    </source>
</evidence>
<feature type="non-terminal residue" evidence="1">
    <location>
        <position position="1"/>
    </location>
</feature>
<comment type="caution">
    <text evidence="1">The sequence shown here is derived from an EMBL/GenBank/DDBJ whole genome shotgun (WGS) entry which is preliminary data.</text>
</comment>
<organism evidence="1 2">
    <name type="scientific">Trifolium medium</name>
    <dbReference type="NCBI Taxonomy" id="97028"/>
    <lineage>
        <taxon>Eukaryota</taxon>
        <taxon>Viridiplantae</taxon>
        <taxon>Streptophyta</taxon>
        <taxon>Embryophyta</taxon>
        <taxon>Tracheophyta</taxon>
        <taxon>Spermatophyta</taxon>
        <taxon>Magnoliopsida</taxon>
        <taxon>eudicotyledons</taxon>
        <taxon>Gunneridae</taxon>
        <taxon>Pentapetalae</taxon>
        <taxon>rosids</taxon>
        <taxon>fabids</taxon>
        <taxon>Fabales</taxon>
        <taxon>Fabaceae</taxon>
        <taxon>Papilionoideae</taxon>
        <taxon>50 kb inversion clade</taxon>
        <taxon>NPAAA clade</taxon>
        <taxon>Hologalegina</taxon>
        <taxon>IRL clade</taxon>
        <taxon>Trifolieae</taxon>
        <taxon>Trifolium</taxon>
    </lineage>
</organism>
<reference evidence="1 2" key="1">
    <citation type="journal article" date="2018" name="Front. Plant Sci.">
        <title>Red Clover (Trifolium pratense) and Zigzag Clover (T. medium) - A Picture of Genomic Similarities and Differences.</title>
        <authorList>
            <person name="Dluhosova J."/>
            <person name="Istvanek J."/>
            <person name="Nedelnik J."/>
            <person name="Repkova J."/>
        </authorList>
    </citation>
    <scope>NUCLEOTIDE SEQUENCE [LARGE SCALE GENOMIC DNA]</scope>
    <source>
        <strain evidence="2">cv. 10/8</strain>
        <tissue evidence="1">Leaf</tissue>
    </source>
</reference>